<dbReference type="RefSeq" id="WP_310281891.1">
    <property type="nucleotide sequence ID" value="NZ_JAVDWQ010000008.1"/>
</dbReference>
<evidence type="ECO:0000313" key="2">
    <source>
        <dbReference type="Proteomes" id="UP001269081"/>
    </source>
</evidence>
<accession>A0ABU1Y8U4</accession>
<dbReference type="InterPro" id="IPR011990">
    <property type="entry name" value="TPR-like_helical_dom_sf"/>
</dbReference>
<dbReference type="SUPFAM" id="SSF48452">
    <property type="entry name" value="TPR-like"/>
    <property type="match status" value="1"/>
</dbReference>
<proteinExistence type="predicted"/>
<comment type="caution">
    <text evidence="1">The sequence shown here is derived from an EMBL/GenBank/DDBJ whole genome shotgun (WGS) entry which is preliminary data.</text>
</comment>
<organism evidence="1 2">
    <name type="scientific">Flavobacterium piscis</name>
    <dbReference type="NCBI Taxonomy" id="1114874"/>
    <lineage>
        <taxon>Bacteria</taxon>
        <taxon>Pseudomonadati</taxon>
        <taxon>Bacteroidota</taxon>
        <taxon>Flavobacteriia</taxon>
        <taxon>Flavobacteriales</taxon>
        <taxon>Flavobacteriaceae</taxon>
        <taxon>Flavobacterium</taxon>
    </lineage>
</organism>
<dbReference type="Gene3D" id="1.25.40.10">
    <property type="entry name" value="Tetratricopeptide repeat domain"/>
    <property type="match status" value="2"/>
</dbReference>
<evidence type="ECO:0000313" key="1">
    <source>
        <dbReference type="EMBL" id="MDR7210639.1"/>
    </source>
</evidence>
<protein>
    <submittedName>
        <fullName evidence="1">Tetratricopeptide (TPR) repeat protein</fullName>
    </submittedName>
</protein>
<reference evidence="1 2" key="1">
    <citation type="submission" date="2023-07" db="EMBL/GenBank/DDBJ databases">
        <title>Sorghum-associated microbial communities from plants grown in Nebraska, USA.</title>
        <authorList>
            <person name="Schachtman D."/>
        </authorList>
    </citation>
    <scope>NUCLEOTIDE SEQUENCE [LARGE SCALE GENOMIC DNA]</scope>
    <source>
        <strain evidence="1 2">4129</strain>
    </source>
</reference>
<dbReference type="Proteomes" id="UP001269081">
    <property type="component" value="Unassembled WGS sequence"/>
</dbReference>
<gene>
    <name evidence="1" type="ORF">J2W48_002589</name>
</gene>
<sequence>MKTVDKYLFQALDSYPYSLEETIESLDYALSYDDKNTMALCLYGQVFSDQLLKFEEAKEYFQKALSINIHALEVYPFYIHTLILNEDYEEASKLIDFALTIKGINKIEILLKKVILLESQQEFKKALKVIKKVKLSTINTSYDYIIEETEKRLNKKCNGDSKKDRQNKKNKKNK</sequence>
<keyword evidence="2" id="KW-1185">Reference proteome</keyword>
<name>A0ABU1Y8U4_9FLAO</name>
<dbReference type="EMBL" id="JAVDWQ010000008">
    <property type="protein sequence ID" value="MDR7210639.1"/>
    <property type="molecule type" value="Genomic_DNA"/>
</dbReference>